<organism evidence="5 6">
    <name type="scientific">Saccharospirillum salsuginis</name>
    <dbReference type="NCBI Taxonomy" id="418750"/>
    <lineage>
        <taxon>Bacteria</taxon>
        <taxon>Pseudomonadati</taxon>
        <taxon>Pseudomonadota</taxon>
        <taxon>Gammaproteobacteria</taxon>
        <taxon>Oceanospirillales</taxon>
        <taxon>Saccharospirillaceae</taxon>
        <taxon>Saccharospirillum</taxon>
    </lineage>
</organism>
<reference evidence="5" key="2">
    <citation type="submission" date="2020-09" db="EMBL/GenBank/DDBJ databases">
        <authorList>
            <person name="Sun Q."/>
            <person name="Kim S."/>
        </authorList>
    </citation>
    <scope>NUCLEOTIDE SEQUENCE</scope>
    <source>
        <strain evidence="5">KCTC 22169</strain>
    </source>
</reference>
<gene>
    <name evidence="5" type="ORF">GCM10007392_26150</name>
</gene>
<dbReference type="Gene3D" id="2.40.50.140">
    <property type="entry name" value="Nucleic acid-binding proteins"/>
    <property type="match status" value="1"/>
</dbReference>
<dbReference type="Pfam" id="PF01588">
    <property type="entry name" value="tRNA_bind"/>
    <property type="match status" value="1"/>
</dbReference>
<evidence type="ECO:0000313" key="6">
    <source>
        <dbReference type="Proteomes" id="UP000626148"/>
    </source>
</evidence>
<evidence type="ECO:0000256" key="3">
    <source>
        <dbReference type="PROSITE-ProRule" id="PRU00209"/>
    </source>
</evidence>
<keyword evidence="1 3" id="KW-0820">tRNA-binding</keyword>
<keyword evidence="6" id="KW-1185">Reference proteome</keyword>
<keyword evidence="2 3" id="KW-0694">RNA-binding</keyword>
<dbReference type="InterPro" id="IPR012340">
    <property type="entry name" value="NA-bd_OB-fold"/>
</dbReference>
<dbReference type="GO" id="GO:0000049">
    <property type="term" value="F:tRNA binding"/>
    <property type="evidence" value="ECO:0007669"/>
    <property type="project" value="UniProtKB-UniRule"/>
</dbReference>
<protein>
    <recommendedName>
        <fullName evidence="4">tRNA-binding domain-containing protein</fullName>
    </recommendedName>
</protein>
<feature type="domain" description="TRNA-binding" evidence="4">
    <location>
        <begin position="2"/>
        <end position="102"/>
    </location>
</feature>
<evidence type="ECO:0000259" key="4">
    <source>
        <dbReference type="PROSITE" id="PS50886"/>
    </source>
</evidence>
<proteinExistence type="predicted"/>
<name>A0A918KBW8_9GAMM</name>
<comment type="caution">
    <text evidence="5">The sequence shown here is derived from an EMBL/GenBank/DDBJ whole genome shotgun (WGS) entry which is preliminary data.</text>
</comment>
<dbReference type="EMBL" id="BMXR01000006">
    <property type="protein sequence ID" value="GGX57358.1"/>
    <property type="molecule type" value="Genomic_DNA"/>
</dbReference>
<sequence>MKEEDLGILMAEIIDVKKVEKTDRLFHVTLKSSDRDYHIATSLASFYKVEELIGKQVPIKVNVEIKTMFGITSNARFIAILNNKEPVLLVPEARVKNGAPVI</sequence>
<evidence type="ECO:0000256" key="1">
    <source>
        <dbReference type="ARBA" id="ARBA00022555"/>
    </source>
</evidence>
<dbReference type="RefSeq" id="WP_189609327.1">
    <property type="nucleotide sequence ID" value="NZ_BMXR01000006.1"/>
</dbReference>
<evidence type="ECO:0000256" key="2">
    <source>
        <dbReference type="ARBA" id="ARBA00022884"/>
    </source>
</evidence>
<dbReference type="Proteomes" id="UP000626148">
    <property type="component" value="Unassembled WGS sequence"/>
</dbReference>
<dbReference type="PROSITE" id="PS50886">
    <property type="entry name" value="TRBD"/>
    <property type="match status" value="1"/>
</dbReference>
<evidence type="ECO:0000313" key="5">
    <source>
        <dbReference type="EMBL" id="GGX57358.1"/>
    </source>
</evidence>
<dbReference type="SUPFAM" id="SSF50249">
    <property type="entry name" value="Nucleic acid-binding proteins"/>
    <property type="match status" value="1"/>
</dbReference>
<dbReference type="AlphaFoldDB" id="A0A918KBW8"/>
<dbReference type="InterPro" id="IPR002547">
    <property type="entry name" value="tRNA-bd_dom"/>
</dbReference>
<accession>A0A918KBW8</accession>
<reference evidence="5" key="1">
    <citation type="journal article" date="2014" name="Int. J. Syst. Evol. Microbiol.">
        <title>Complete genome sequence of Corynebacterium casei LMG S-19264T (=DSM 44701T), isolated from a smear-ripened cheese.</title>
        <authorList>
            <consortium name="US DOE Joint Genome Institute (JGI-PGF)"/>
            <person name="Walter F."/>
            <person name="Albersmeier A."/>
            <person name="Kalinowski J."/>
            <person name="Ruckert C."/>
        </authorList>
    </citation>
    <scope>NUCLEOTIDE SEQUENCE</scope>
    <source>
        <strain evidence="5">KCTC 22169</strain>
    </source>
</reference>